<dbReference type="Gene3D" id="3.30.9.10">
    <property type="entry name" value="D-Amino Acid Oxidase, subunit A, domain 2"/>
    <property type="match status" value="1"/>
</dbReference>
<sequence>MVREVVVIGAGIVGVSLARELAGLAGIRVTVLERDPGEPRGSTTYAPGFVGLYNDAPILTELARASANVYEKADTGFTRAGGLELATSAAGAAEVERRAEAARAAGLPAALLAPGELPGPVTGFVDTEQVVAAAHYPDDGAAVPPLLTAVLRAEAAALGARFVSGQAVTGIERGSGTTYVTTDSGERFAADDVVLTGGVWGPSLAGLTGLDLPLFPVAHPYAYSAAGARLSAGPFVRWPEHHVYARVHDDRLGIGSYDHPPVLVGQATLAEGASLAWAEDFAPVITSAQRLLRADARFEPEQLVNGVFAMTPDNLPFLGPHPTLPGVWIAQAIWVTHAAGAASRLAGALAHDAAPPPELAVDRFDAHHHDDLRTAALRLYRDIYANDAV</sequence>
<reference evidence="2" key="1">
    <citation type="submission" date="2021-01" db="EMBL/GenBank/DDBJ databases">
        <title>Whole genome shotgun sequence of Sinosporangium siamense NBRC 109515.</title>
        <authorList>
            <person name="Komaki H."/>
            <person name="Tamura T."/>
        </authorList>
    </citation>
    <scope>NUCLEOTIDE SEQUENCE</scope>
    <source>
        <strain evidence="2">NBRC 109515</strain>
    </source>
</reference>
<proteinExistence type="predicted"/>
<dbReference type="Gene3D" id="3.50.50.60">
    <property type="entry name" value="FAD/NAD(P)-binding domain"/>
    <property type="match status" value="1"/>
</dbReference>
<keyword evidence="3" id="KW-1185">Reference proteome</keyword>
<name>A0A919RCS5_9ACTN</name>
<dbReference type="EMBL" id="BOOW01000006">
    <property type="protein sequence ID" value="GII90395.1"/>
    <property type="molecule type" value="Genomic_DNA"/>
</dbReference>
<dbReference type="InterPro" id="IPR006076">
    <property type="entry name" value="FAD-dep_OxRdtase"/>
</dbReference>
<dbReference type="SUPFAM" id="SSF54373">
    <property type="entry name" value="FAD-linked reductases, C-terminal domain"/>
    <property type="match status" value="1"/>
</dbReference>
<protein>
    <recommendedName>
        <fullName evidence="1">FAD dependent oxidoreductase domain-containing protein</fullName>
    </recommendedName>
</protein>
<comment type="caution">
    <text evidence="2">The sequence shown here is derived from an EMBL/GenBank/DDBJ whole genome shotgun (WGS) entry which is preliminary data.</text>
</comment>
<evidence type="ECO:0000313" key="2">
    <source>
        <dbReference type="EMBL" id="GII90395.1"/>
    </source>
</evidence>
<gene>
    <name evidence="2" type="ORF">Ssi02_06260</name>
</gene>
<dbReference type="RefSeq" id="WP_204020772.1">
    <property type="nucleotide sequence ID" value="NZ_BOOW01000006.1"/>
</dbReference>
<dbReference type="InterPro" id="IPR036188">
    <property type="entry name" value="FAD/NAD-bd_sf"/>
</dbReference>
<dbReference type="Proteomes" id="UP000606172">
    <property type="component" value="Unassembled WGS sequence"/>
</dbReference>
<dbReference type="AlphaFoldDB" id="A0A919RCS5"/>
<accession>A0A919RCS5</accession>
<evidence type="ECO:0000313" key="3">
    <source>
        <dbReference type="Proteomes" id="UP000606172"/>
    </source>
</evidence>
<feature type="domain" description="FAD dependent oxidoreductase" evidence="1">
    <location>
        <begin position="5"/>
        <end position="346"/>
    </location>
</feature>
<dbReference type="PANTHER" id="PTHR13847:SF193">
    <property type="entry name" value="PYRUVATE DEHYDROGENASE PHOSPHATASE REGULATORY SUBUNIT, MITOCHONDRIAL"/>
    <property type="match status" value="1"/>
</dbReference>
<evidence type="ECO:0000259" key="1">
    <source>
        <dbReference type="Pfam" id="PF01266"/>
    </source>
</evidence>
<organism evidence="2 3">
    <name type="scientific">Sinosporangium siamense</name>
    <dbReference type="NCBI Taxonomy" id="1367973"/>
    <lineage>
        <taxon>Bacteria</taxon>
        <taxon>Bacillati</taxon>
        <taxon>Actinomycetota</taxon>
        <taxon>Actinomycetes</taxon>
        <taxon>Streptosporangiales</taxon>
        <taxon>Streptosporangiaceae</taxon>
        <taxon>Sinosporangium</taxon>
    </lineage>
</organism>
<dbReference type="Pfam" id="PF01266">
    <property type="entry name" value="DAO"/>
    <property type="match status" value="1"/>
</dbReference>
<dbReference type="SUPFAM" id="SSF51905">
    <property type="entry name" value="FAD/NAD(P)-binding domain"/>
    <property type="match status" value="1"/>
</dbReference>
<dbReference type="PANTHER" id="PTHR13847">
    <property type="entry name" value="SARCOSINE DEHYDROGENASE-RELATED"/>
    <property type="match status" value="1"/>
</dbReference>
<dbReference type="GO" id="GO:0005737">
    <property type="term" value="C:cytoplasm"/>
    <property type="evidence" value="ECO:0007669"/>
    <property type="project" value="TreeGrafter"/>
</dbReference>